<keyword evidence="6" id="KW-1185">Reference proteome</keyword>
<dbReference type="GO" id="GO:0005737">
    <property type="term" value="C:cytoplasm"/>
    <property type="evidence" value="ECO:0007669"/>
    <property type="project" value="TreeGrafter"/>
</dbReference>
<dbReference type="AlphaFoldDB" id="A0A1W1VGA7"/>
<dbReference type="InterPro" id="IPR048304">
    <property type="entry name" value="UbiD_Rift_dom"/>
</dbReference>
<dbReference type="InterPro" id="IPR049381">
    <property type="entry name" value="UbiD-like_C"/>
</dbReference>
<dbReference type="InterPro" id="IPR002830">
    <property type="entry name" value="UbiD"/>
</dbReference>
<gene>
    <name evidence="5" type="ORF">SAMN00808754_0579</name>
</gene>
<comment type="similarity">
    <text evidence="1">Belongs to the UbiD family.</text>
</comment>
<dbReference type="SUPFAM" id="SSF143968">
    <property type="entry name" value="UbiD C-terminal domain-like"/>
    <property type="match status" value="1"/>
</dbReference>
<dbReference type="PANTHER" id="PTHR30108:SF21">
    <property type="entry name" value="4-HYDROXYBENZOATE DECARBOXYLASE"/>
    <property type="match status" value="1"/>
</dbReference>
<evidence type="ECO:0000259" key="4">
    <source>
        <dbReference type="Pfam" id="PF20696"/>
    </source>
</evidence>
<proteinExistence type="inferred from homology"/>
<dbReference type="GO" id="GO:0016831">
    <property type="term" value="F:carboxy-lyase activity"/>
    <property type="evidence" value="ECO:0007669"/>
    <property type="project" value="InterPro"/>
</dbReference>
<dbReference type="Pfam" id="PF20696">
    <property type="entry name" value="UbiD_C"/>
    <property type="match status" value="1"/>
</dbReference>
<evidence type="ECO:0000256" key="1">
    <source>
        <dbReference type="ARBA" id="ARBA00010021"/>
    </source>
</evidence>
<dbReference type="STRING" id="698762.SAMN00808754_0579"/>
<protein>
    <submittedName>
        <fullName evidence="5">2,5-furandicarboxylate decarboxylase 1</fullName>
    </submittedName>
</protein>
<reference evidence="5 6" key="1">
    <citation type="submission" date="2017-04" db="EMBL/GenBank/DDBJ databases">
        <authorList>
            <person name="Afonso C.L."/>
            <person name="Miller P.J."/>
            <person name="Scott M.A."/>
            <person name="Spackman E."/>
            <person name="Goraichik I."/>
            <person name="Dimitrov K.M."/>
            <person name="Suarez D.L."/>
            <person name="Swayne D.E."/>
        </authorList>
    </citation>
    <scope>NUCLEOTIDE SEQUENCE [LARGE SCALE GENOMIC DNA]</scope>
    <source>
        <strain evidence="5 6">ToBE</strain>
    </source>
</reference>
<accession>A0A1W1VGA7</accession>
<dbReference type="InterPro" id="IPR049383">
    <property type="entry name" value="UbiD-like_N"/>
</dbReference>
<dbReference type="Gene3D" id="3.40.1670.10">
    <property type="entry name" value="UbiD C-terminal domain-like"/>
    <property type="match status" value="1"/>
</dbReference>
<dbReference type="OrthoDB" id="9809841at2"/>
<dbReference type="PANTHER" id="PTHR30108">
    <property type="entry name" value="3-OCTAPRENYL-4-HYDROXYBENZOATE CARBOXY-LYASE-RELATED"/>
    <property type="match status" value="1"/>
</dbReference>
<dbReference type="Pfam" id="PF01977">
    <property type="entry name" value="UbiD"/>
    <property type="match status" value="1"/>
</dbReference>
<sequence length="443" mass="49698">MDLREFLDKLKAKGQLVEIERPVSIKFELANVINTMLQEGAPVGLFKNIDHPSGIPIVGGLLAHTERIAIALECEVKDINAKIERALVNLIDPIVVDRPLFRQNELLGEEVDLTQQLPIPHHNPGDGGPYITAGIVIARDPVTGRHNYSYNRLHLKGPRKLAVMMNEWRHIAWFYREAEKRGQPLEVAIAIGVDPVVEIAAGFRIEEDEAKLAGALRGHPLEISRCRTVDIYVPQKAEIVIEGRIPPHYREEEGPLAEFTGHFGEVYQHPVVEVTALCYRHQPIYRTIVPGSFEHVYIGNVLPREPMLFRFCRHVSPNVQNVHLLPCTGGFMAVIALDKQNQGEPKNVALAALMTHVNIKMAIVVDTDVNIYDPSEVLWALATRVDAARDVFHIPYAQGMENDPTTNAEGTHTKVGIDATLDLALRKDYKRVIYPKVNLKEYV</sequence>
<organism evidence="5 6">
    <name type="scientific">Thermanaeromonas toyohensis ToBE</name>
    <dbReference type="NCBI Taxonomy" id="698762"/>
    <lineage>
        <taxon>Bacteria</taxon>
        <taxon>Bacillati</taxon>
        <taxon>Bacillota</taxon>
        <taxon>Clostridia</taxon>
        <taxon>Neomoorellales</taxon>
        <taxon>Neomoorellaceae</taxon>
        <taxon>Thermanaeromonas</taxon>
    </lineage>
</organism>
<dbReference type="NCBIfam" id="TIGR00148">
    <property type="entry name" value="UbiD family decarboxylase"/>
    <property type="match status" value="1"/>
</dbReference>
<dbReference type="SUPFAM" id="SSF50475">
    <property type="entry name" value="FMN-binding split barrel"/>
    <property type="match status" value="1"/>
</dbReference>
<feature type="domain" description="3-octaprenyl-4-hydroxybenzoate carboxy-lyase-like Rift-related" evidence="2">
    <location>
        <begin position="102"/>
        <end position="292"/>
    </location>
</feature>
<name>A0A1W1VGA7_9FIRM</name>
<dbReference type="Pfam" id="PF20695">
    <property type="entry name" value="UbiD_N"/>
    <property type="match status" value="1"/>
</dbReference>
<evidence type="ECO:0000259" key="3">
    <source>
        <dbReference type="Pfam" id="PF20695"/>
    </source>
</evidence>
<dbReference type="RefSeq" id="WP_084663868.1">
    <property type="nucleotide sequence ID" value="NZ_LT838272.1"/>
</dbReference>
<feature type="domain" description="3-octaprenyl-4-hydroxybenzoate carboxy-lyase-like N-terminal" evidence="3">
    <location>
        <begin position="7"/>
        <end position="86"/>
    </location>
</feature>
<evidence type="ECO:0000313" key="6">
    <source>
        <dbReference type="Proteomes" id="UP000192569"/>
    </source>
</evidence>
<evidence type="ECO:0000259" key="2">
    <source>
        <dbReference type="Pfam" id="PF01977"/>
    </source>
</evidence>
<dbReference type="Proteomes" id="UP000192569">
    <property type="component" value="Chromosome I"/>
</dbReference>
<evidence type="ECO:0000313" key="5">
    <source>
        <dbReference type="EMBL" id="SMB92101.1"/>
    </source>
</evidence>
<dbReference type="EMBL" id="LT838272">
    <property type="protein sequence ID" value="SMB92101.1"/>
    <property type="molecule type" value="Genomic_DNA"/>
</dbReference>
<feature type="domain" description="3-octaprenyl-4-hydroxybenzoate carboxy-lyase-like C-terminal" evidence="4">
    <location>
        <begin position="302"/>
        <end position="419"/>
    </location>
</feature>